<feature type="region of interest" description="Disordered" evidence="1">
    <location>
        <begin position="57"/>
        <end position="111"/>
    </location>
</feature>
<protein>
    <submittedName>
        <fullName evidence="3">Uncharacterized protein</fullName>
    </submittedName>
</protein>
<comment type="caution">
    <text evidence="3">The sequence shown here is derived from an EMBL/GenBank/DDBJ whole genome shotgun (WGS) entry which is preliminary data.</text>
</comment>
<evidence type="ECO:0000256" key="1">
    <source>
        <dbReference type="SAM" id="MobiDB-lite"/>
    </source>
</evidence>
<dbReference type="EMBL" id="JBAMIC010000002">
    <property type="protein sequence ID" value="KAK7111986.1"/>
    <property type="molecule type" value="Genomic_DNA"/>
</dbReference>
<dbReference type="Proteomes" id="UP001374579">
    <property type="component" value="Unassembled WGS sequence"/>
</dbReference>
<keyword evidence="4" id="KW-1185">Reference proteome</keyword>
<feature type="signal peptide" evidence="2">
    <location>
        <begin position="1"/>
        <end position="27"/>
    </location>
</feature>
<accession>A0AAN9BT06</accession>
<name>A0AAN9BT06_9CAEN</name>
<gene>
    <name evidence="3" type="ORF">V1264_011516</name>
</gene>
<feature type="chain" id="PRO_5042929678" evidence="2">
    <location>
        <begin position="28"/>
        <end position="328"/>
    </location>
</feature>
<evidence type="ECO:0000313" key="4">
    <source>
        <dbReference type="Proteomes" id="UP001374579"/>
    </source>
</evidence>
<dbReference type="AlphaFoldDB" id="A0AAN9BT06"/>
<keyword evidence="2" id="KW-0732">Signal</keyword>
<evidence type="ECO:0000256" key="2">
    <source>
        <dbReference type="SAM" id="SignalP"/>
    </source>
</evidence>
<organism evidence="3 4">
    <name type="scientific">Littorina saxatilis</name>
    <dbReference type="NCBI Taxonomy" id="31220"/>
    <lineage>
        <taxon>Eukaryota</taxon>
        <taxon>Metazoa</taxon>
        <taxon>Spiralia</taxon>
        <taxon>Lophotrochozoa</taxon>
        <taxon>Mollusca</taxon>
        <taxon>Gastropoda</taxon>
        <taxon>Caenogastropoda</taxon>
        <taxon>Littorinimorpha</taxon>
        <taxon>Littorinoidea</taxon>
        <taxon>Littorinidae</taxon>
        <taxon>Littorina</taxon>
    </lineage>
</organism>
<sequence>MEASRPLMTLSIARVMSLLFLLPLLFAHRPISIHPRASVLRRMPIFYGKRDPSLASPTFFSVSSPRRPVSTHDSRPSFDPPRGDQSPGFTEDSNHSPRNPARTRFASRRKLFKTKHRQFPDELRSSGDLTDHQNLAIPSVLYKKLQNYIQREEGAPAKPLANYASNVGRRTDSVKPEFHRSPISSASNRADYVEGNQNPHDDFSHRNGLRIQLQGLVHDDNRQRFIRRIEAARNTQGYERGHVQGQIPGQSQGQSQVMPFAQEQNAMVPFKLGSAADGDESKYVRYAFANMLNNVIEDEKYDIDNDDDDDGSRIKSRYSTTVERTNDW</sequence>
<evidence type="ECO:0000313" key="3">
    <source>
        <dbReference type="EMBL" id="KAK7111986.1"/>
    </source>
</evidence>
<reference evidence="3 4" key="1">
    <citation type="submission" date="2024-02" db="EMBL/GenBank/DDBJ databases">
        <title>Chromosome-scale genome assembly of the rough periwinkle Littorina saxatilis.</title>
        <authorList>
            <person name="De Jode A."/>
            <person name="Faria R."/>
            <person name="Formenti G."/>
            <person name="Sims Y."/>
            <person name="Smith T.P."/>
            <person name="Tracey A."/>
            <person name="Wood J.M.D."/>
            <person name="Zagrodzka Z.B."/>
            <person name="Johannesson K."/>
            <person name="Butlin R.K."/>
            <person name="Leder E.H."/>
        </authorList>
    </citation>
    <scope>NUCLEOTIDE SEQUENCE [LARGE SCALE GENOMIC DNA]</scope>
    <source>
        <strain evidence="3">Snail1</strain>
        <tissue evidence="3">Muscle</tissue>
    </source>
</reference>
<proteinExistence type="predicted"/>